<evidence type="ECO:0000313" key="5">
    <source>
        <dbReference type="Proteomes" id="UP000002495"/>
    </source>
</evidence>
<keyword evidence="2" id="KW-0732">Signal</keyword>
<dbReference type="PROSITE" id="PS51318">
    <property type="entry name" value="TAT"/>
    <property type="match status" value="1"/>
</dbReference>
<evidence type="ECO:0000259" key="3">
    <source>
        <dbReference type="Pfam" id="PF00248"/>
    </source>
</evidence>
<dbReference type="PANTHER" id="PTHR43625">
    <property type="entry name" value="AFLATOXIN B1 ALDEHYDE REDUCTASE"/>
    <property type="match status" value="1"/>
</dbReference>
<dbReference type="eggNOG" id="COG0667">
    <property type="taxonomic scope" value="Bacteria"/>
</dbReference>
<dbReference type="Gene3D" id="3.20.20.100">
    <property type="entry name" value="NADP-dependent oxidoreductase domain"/>
    <property type="match status" value="1"/>
</dbReference>
<proteinExistence type="predicted"/>
<accession>Q7VG62</accession>
<dbReference type="InterPro" id="IPR050791">
    <property type="entry name" value="Aldo-Keto_reductase"/>
</dbReference>
<dbReference type="InterPro" id="IPR023210">
    <property type="entry name" value="NADP_OxRdtase_dom"/>
</dbReference>
<protein>
    <submittedName>
        <fullName evidence="4">Aldo-keto reductase</fullName>
    </submittedName>
</protein>
<dbReference type="KEGG" id="hhe:HH_1462"/>
<evidence type="ECO:0000313" key="4">
    <source>
        <dbReference type="EMBL" id="AAP78059.1"/>
    </source>
</evidence>
<dbReference type="EMBL" id="AE017125">
    <property type="protein sequence ID" value="AAP78059.1"/>
    <property type="molecule type" value="Genomic_DNA"/>
</dbReference>
<dbReference type="STRING" id="235279.HH_1462"/>
<dbReference type="InterPro" id="IPR006311">
    <property type="entry name" value="TAT_signal"/>
</dbReference>
<feature type="signal peptide" evidence="2">
    <location>
        <begin position="1"/>
        <end position="32"/>
    </location>
</feature>
<feature type="chain" id="PRO_5004292780" evidence="2">
    <location>
        <begin position="33"/>
        <end position="386"/>
    </location>
</feature>
<dbReference type="GO" id="GO:0016491">
    <property type="term" value="F:oxidoreductase activity"/>
    <property type="evidence" value="ECO:0007669"/>
    <property type="project" value="UniProtKB-KW"/>
</dbReference>
<dbReference type="SUPFAM" id="SSF51430">
    <property type="entry name" value="NAD(P)-linked oxidoreductase"/>
    <property type="match status" value="1"/>
</dbReference>
<feature type="domain" description="NADP-dependent oxidoreductase" evidence="3">
    <location>
        <begin position="66"/>
        <end position="362"/>
    </location>
</feature>
<dbReference type="PRINTS" id="PR00069">
    <property type="entry name" value="ALDKETRDTASE"/>
</dbReference>
<dbReference type="RefSeq" id="WP_011116302.1">
    <property type="nucleotide sequence ID" value="NC_004917.1"/>
</dbReference>
<dbReference type="HOGENOM" id="CLU_023205_2_1_7"/>
<dbReference type="InterPro" id="IPR036812">
    <property type="entry name" value="NAD(P)_OxRdtase_dom_sf"/>
</dbReference>
<evidence type="ECO:0000256" key="1">
    <source>
        <dbReference type="ARBA" id="ARBA00023002"/>
    </source>
</evidence>
<dbReference type="AlphaFoldDB" id="Q7VG62"/>
<dbReference type="Pfam" id="PF00248">
    <property type="entry name" value="Aldo_ket_red"/>
    <property type="match status" value="1"/>
</dbReference>
<organism evidence="4 5">
    <name type="scientific">Helicobacter hepaticus (strain ATCC 51449 / 3B1)</name>
    <dbReference type="NCBI Taxonomy" id="235279"/>
    <lineage>
        <taxon>Bacteria</taxon>
        <taxon>Pseudomonadati</taxon>
        <taxon>Campylobacterota</taxon>
        <taxon>Epsilonproteobacteria</taxon>
        <taxon>Campylobacterales</taxon>
        <taxon>Helicobacteraceae</taxon>
        <taxon>Helicobacter</taxon>
    </lineage>
</organism>
<name>Q7VG62_HELHP</name>
<dbReference type="PANTHER" id="PTHR43625:SF77">
    <property type="entry name" value="ALDO-KETO REDUCTASE"/>
    <property type="match status" value="1"/>
</dbReference>
<keyword evidence="1" id="KW-0560">Oxidoreductase</keyword>
<gene>
    <name evidence="4" type="ordered locus">HH_1462</name>
</gene>
<evidence type="ECO:0000256" key="2">
    <source>
        <dbReference type="SAM" id="SignalP"/>
    </source>
</evidence>
<keyword evidence="5" id="KW-1185">Reference proteome</keyword>
<dbReference type="Proteomes" id="UP000002495">
    <property type="component" value="Chromosome"/>
</dbReference>
<reference evidence="4 5" key="1">
    <citation type="journal article" date="2003" name="Proc. Natl. Acad. Sci. U.S.A.">
        <title>The complete genome sequence of the carcinogenic bacterium Helicobacter hepaticus.</title>
        <authorList>
            <person name="Suerbaum S."/>
            <person name="Josenhans C."/>
            <person name="Sterzenbach T."/>
            <person name="Drescher B."/>
            <person name="Brandt P."/>
            <person name="Bell M."/>
            <person name="Droege M."/>
            <person name="Fartmann B."/>
            <person name="Fischer H.-P."/>
            <person name="Ge Z."/>
            <person name="Hoerster A."/>
            <person name="Holland R."/>
            <person name="Klein K."/>
            <person name="Koenig J."/>
            <person name="Macko L."/>
            <person name="Mendz G.L."/>
            <person name="Nyakatura G."/>
            <person name="Schauer D.B."/>
            <person name="Shen Z."/>
            <person name="Weber J."/>
            <person name="Frosch M."/>
            <person name="Fox J.G."/>
        </authorList>
    </citation>
    <scope>NUCLEOTIDE SEQUENCE [LARGE SCALE GENOMIC DNA]</scope>
    <source>
        <strain evidence="5">ATCC 51449 / 3B1</strain>
    </source>
</reference>
<dbReference type="InterPro" id="IPR020471">
    <property type="entry name" value="AKR"/>
</dbReference>
<dbReference type="GO" id="GO:0005737">
    <property type="term" value="C:cytoplasm"/>
    <property type="evidence" value="ECO:0007669"/>
    <property type="project" value="TreeGrafter"/>
</dbReference>
<sequence>MKEKSAKASRREFLKTSAALATMAFFSSSAFAKDSKESTQARKESTNTKNRVILQRKIGDFKVSAIGLGCMGMSANHGPTRDKKEMIKLLHKAVDLGYTFFDTAEVYGPHTNEELLGEALKGYKDKIVINTKFGFYYPFGKQQLDSSRKSIMRAVDGSLKRLKRDCIDLYTQHRVDIDTPIEEVAGTMKDLVKMGKIKAWALGEAGIKTIERAHKVFAPVAMQSQYSMAFRELEQNGIMDTCQKLGITIVAYSPLDRGFLGGSFNKNTTFHKTLDFRASMPRYTKEALEANQSVIEFIKKVAQSKSINGKPASVAQVALAWILSNKSFVIPIPETTKIHRLEENLNASLLHFSLNELKEINKELSKIVIIGDRYAPNSDAAKSVGL</sequence>